<feature type="transmembrane region" description="Helical" evidence="7">
    <location>
        <begin position="217"/>
        <end position="239"/>
    </location>
</feature>
<keyword evidence="4 7" id="KW-1133">Transmembrane helix</keyword>
<dbReference type="GO" id="GO:0022857">
    <property type="term" value="F:transmembrane transporter activity"/>
    <property type="evidence" value="ECO:0007669"/>
    <property type="project" value="InterPro"/>
</dbReference>
<evidence type="ECO:0000256" key="5">
    <source>
        <dbReference type="ARBA" id="ARBA00023136"/>
    </source>
</evidence>
<dbReference type="Pfam" id="PF07690">
    <property type="entry name" value="MFS_1"/>
    <property type="match status" value="1"/>
</dbReference>
<accession>N1LY63</accession>
<proteinExistence type="predicted"/>
<feature type="transmembrane region" description="Helical" evidence="7">
    <location>
        <begin position="159"/>
        <end position="181"/>
    </location>
</feature>
<feature type="transmembrane region" description="Helical" evidence="7">
    <location>
        <begin position="96"/>
        <end position="119"/>
    </location>
</feature>
<accession>A0A059MIA9</accession>
<dbReference type="InterPro" id="IPR050189">
    <property type="entry name" value="MFS_Efflux_Transporters"/>
</dbReference>
<protein>
    <submittedName>
        <fullName evidence="8">MFS transporter</fullName>
    </submittedName>
</protein>
<evidence type="ECO:0000256" key="1">
    <source>
        <dbReference type="ARBA" id="ARBA00004651"/>
    </source>
</evidence>
<dbReference type="PROSITE" id="PS50850">
    <property type="entry name" value="MFS"/>
    <property type="match status" value="1"/>
</dbReference>
<evidence type="ECO:0000256" key="3">
    <source>
        <dbReference type="ARBA" id="ARBA00022692"/>
    </source>
</evidence>
<evidence type="ECO:0000256" key="2">
    <source>
        <dbReference type="ARBA" id="ARBA00022475"/>
    </source>
</evidence>
<comment type="subcellular location">
    <subcellularLocation>
        <location evidence="1">Cell membrane</location>
        <topology evidence="1">Multi-pass membrane protein</topology>
    </subcellularLocation>
</comment>
<evidence type="ECO:0000313" key="9">
    <source>
        <dbReference type="Proteomes" id="UP001163947"/>
    </source>
</evidence>
<dbReference type="InterPro" id="IPR036259">
    <property type="entry name" value="MFS_trans_sf"/>
</dbReference>
<dbReference type="Gene3D" id="1.20.1250.20">
    <property type="entry name" value="MFS general substrate transporter like domains"/>
    <property type="match status" value="2"/>
</dbReference>
<dbReference type="PANTHER" id="PTHR43124:SF3">
    <property type="entry name" value="CHLORAMPHENICOL EFFLUX PUMP RV0191"/>
    <property type="match status" value="1"/>
</dbReference>
<feature type="transmembrane region" description="Helical" evidence="7">
    <location>
        <begin position="245"/>
        <end position="269"/>
    </location>
</feature>
<feature type="transmembrane region" description="Helical" evidence="7">
    <location>
        <begin position="348"/>
        <end position="366"/>
    </location>
</feature>
<dbReference type="CDD" id="cd06174">
    <property type="entry name" value="MFS"/>
    <property type="match status" value="1"/>
</dbReference>
<feature type="transmembrane region" description="Helical" evidence="7">
    <location>
        <begin position="306"/>
        <end position="327"/>
    </location>
</feature>
<dbReference type="InterPro" id="IPR020846">
    <property type="entry name" value="MFS_dom"/>
</dbReference>
<keyword evidence="2" id="KW-1003">Cell membrane</keyword>
<reference evidence="8" key="1">
    <citation type="submission" date="2022-09" db="EMBL/GenBank/DDBJ databases">
        <title>The genome sequence of Rhodococcus aetherivorans N1.</title>
        <authorList>
            <person name="Jiang W."/>
        </authorList>
    </citation>
    <scope>NUCLEOTIDE SEQUENCE</scope>
    <source>
        <strain evidence="8">N1</strain>
    </source>
</reference>
<feature type="transmembrane region" description="Helical" evidence="7">
    <location>
        <begin position="378"/>
        <end position="396"/>
    </location>
</feature>
<dbReference type="Proteomes" id="UP001163947">
    <property type="component" value="Chromosome"/>
</dbReference>
<feature type="compositionally biased region" description="Basic and acidic residues" evidence="6">
    <location>
        <begin position="430"/>
        <end position="444"/>
    </location>
</feature>
<feature type="transmembrane region" description="Helical" evidence="7">
    <location>
        <begin position="131"/>
        <end position="153"/>
    </location>
</feature>
<feature type="transmembrane region" description="Helical" evidence="7">
    <location>
        <begin position="281"/>
        <end position="300"/>
    </location>
</feature>
<dbReference type="AlphaFoldDB" id="N1LY63"/>
<dbReference type="GO" id="GO:0005886">
    <property type="term" value="C:plasma membrane"/>
    <property type="evidence" value="ECO:0007669"/>
    <property type="project" value="UniProtKB-SubCell"/>
</dbReference>
<keyword evidence="3 7" id="KW-0812">Transmembrane</keyword>
<organism evidence="8 9">
    <name type="scientific">Rhodococcus aetherivorans</name>
    <dbReference type="NCBI Taxonomy" id="191292"/>
    <lineage>
        <taxon>Bacteria</taxon>
        <taxon>Bacillati</taxon>
        <taxon>Actinomycetota</taxon>
        <taxon>Actinomycetes</taxon>
        <taxon>Mycobacteriales</taxon>
        <taxon>Nocardiaceae</taxon>
        <taxon>Rhodococcus</taxon>
    </lineage>
</organism>
<dbReference type="EMBL" id="CP106982">
    <property type="protein sequence ID" value="UYF95126.1"/>
    <property type="molecule type" value="Genomic_DNA"/>
</dbReference>
<dbReference type="InterPro" id="IPR011701">
    <property type="entry name" value="MFS"/>
</dbReference>
<evidence type="ECO:0000256" key="7">
    <source>
        <dbReference type="SAM" id="Phobius"/>
    </source>
</evidence>
<name>N1LY63_9NOCA</name>
<keyword evidence="5 7" id="KW-0472">Membrane</keyword>
<dbReference type="SUPFAM" id="SSF103473">
    <property type="entry name" value="MFS general substrate transporter"/>
    <property type="match status" value="1"/>
</dbReference>
<evidence type="ECO:0000256" key="6">
    <source>
        <dbReference type="SAM" id="MobiDB-lite"/>
    </source>
</evidence>
<feature type="transmembrane region" description="Helical" evidence="7">
    <location>
        <begin position="42"/>
        <end position="65"/>
    </location>
</feature>
<feature type="region of interest" description="Disordered" evidence="6">
    <location>
        <begin position="417"/>
        <end position="444"/>
    </location>
</feature>
<sequence>MKRVWWVWGVGVLAYVVAVMHRTSFGVSGLAATERFDITPAVLSGFVVLQIVVYASMQIPAGVLLDRFGSRVMIASGAAIMAVAQLVLAFTESLPAAYAARVFVGAGDALTFISVLRLVPVWFDTRRVPLVSQLTGILGQLGQVLSALPFVLILGGAGWSAAFASAAALGVLACVLAVAVVRDAPPGVVVRTEAAGMRQVLGQIGVVWRRPGTRLGFFTHMGTQFSITTFALLWGVPYLQSAQGLSAAAAGSLLTLSVVSAIAAGPVLGILSGRFPLHRSWLVLSIMVSNAAMWTVVLLLPAPAPMWLLVLLIVTISVGGPGSMIGFDYARTFNPSTALGTAQGMVNIGGFLASLLVIQAMGLILQRLGGYTFEAFRVAWLAQYPVWVVAIIGVLVTRGKARREAGVSPRTLRQVLRDGRRAGPANSQTRIEEAGDDGERTRAD</sequence>
<dbReference type="RefSeq" id="WP_006930320.1">
    <property type="nucleotide sequence ID" value="NZ_BAAAYP010000036.1"/>
</dbReference>
<evidence type="ECO:0000256" key="4">
    <source>
        <dbReference type="ARBA" id="ARBA00022989"/>
    </source>
</evidence>
<dbReference type="GeneID" id="83619745"/>
<gene>
    <name evidence="8" type="ORF">OCS65_04970</name>
</gene>
<feature type="transmembrane region" description="Helical" evidence="7">
    <location>
        <begin position="72"/>
        <end position="90"/>
    </location>
</feature>
<evidence type="ECO:0000313" key="8">
    <source>
        <dbReference type="EMBL" id="UYF95126.1"/>
    </source>
</evidence>
<dbReference type="PANTHER" id="PTHR43124">
    <property type="entry name" value="PURINE EFFLUX PUMP PBUE"/>
    <property type="match status" value="1"/>
</dbReference>